<dbReference type="SUPFAM" id="SSF55931">
    <property type="entry name" value="Glutamine synthetase/guanido kinase"/>
    <property type="match status" value="1"/>
</dbReference>
<dbReference type="OrthoDB" id="430219at2759"/>
<dbReference type="GO" id="GO:0003824">
    <property type="term" value="F:catalytic activity"/>
    <property type="evidence" value="ECO:0007669"/>
    <property type="project" value="InterPro"/>
</dbReference>
<sequence length="78" mass="8780">MPEYWSAKLSNQGLLFEAPEPNGRGIFVSHREDFVLRLNRSDHLQLLMPWNSAEVDSVSQSLTQQLGLDTGATQVSQH</sequence>
<gene>
    <name evidence="1" type="ORF">SPIL2461_LOCUS15372</name>
</gene>
<reference evidence="1" key="1">
    <citation type="submission" date="2021-02" db="EMBL/GenBank/DDBJ databases">
        <authorList>
            <person name="Dougan E. K."/>
            <person name="Rhodes N."/>
            <person name="Thang M."/>
            <person name="Chan C."/>
        </authorList>
    </citation>
    <scope>NUCLEOTIDE SEQUENCE</scope>
</reference>
<dbReference type="AlphaFoldDB" id="A0A812UHL7"/>
<proteinExistence type="predicted"/>
<evidence type="ECO:0000313" key="2">
    <source>
        <dbReference type="Proteomes" id="UP000649617"/>
    </source>
</evidence>
<dbReference type="EMBL" id="CAJNIZ010037413">
    <property type="protein sequence ID" value="CAE7571053.1"/>
    <property type="molecule type" value="Genomic_DNA"/>
</dbReference>
<dbReference type="InterPro" id="IPR014746">
    <property type="entry name" value="Gln_synth/guanido_kin_cat_dom"/>
</dbReference>
<dbReference type="Gene3D" id="3.30.590.10">
    <property type="entry name" value="Glutamine synthetase/guanido kinase, catalytic domain"/>
    <property type="match status" value="1"/>
</dbReference>
<comment type="caution">
    <text evidence="1">The sequence shown here is derived from an EMBL/GenBank/DDBJ whole genome shotgun (WGS) entry which is preliminary data.</text>
</comment>
<evidence type="ECO:0000313" key="1">
    <source>
        <dbReference type="EMBL" id="CAE7571053.1"/>
    </source>
</evidence>
<name>A0A812UHL7_SYMPI</name>
<keyword evidence="2" id="KW-1185">Reference proteome</keyword>
<dbReference type="Proteomes" id="UP000649617">
    <property type="component" value="Unassembled WGS sequence"/>
</dbReference>
<accession>A0A812UHL7</accession>
<organism evidence="1 2">
    <name type="scientific">Symbiodinium pilosum</name>
    <name type="common">Dinoflagellate</name>
    <dbReference type="NCBI Taxonomy" id="2952"/>
    <lineage>
        <taxon>Eukaryota</taxon>
        <taxon>Sar</taxon>
        <taxon>Alveolata</taxon>
        <taxon>Dinophyceae</taxon>
        <taxon>Suessiales</taxon>
        <taxon>Symbiodiniaceae</taxon>
        <taxon>Symbiodinium</taxon>
    </lineage>
</organism>
<protein>
    <submittedName>
        <fullName evidence="1">Uncharacterized protein</fullName>
    </submittedName>
</protein>